<evidence type="ECO:0000259" key="7">
    <source>
        <dbReference type="Pfam" id="PF01266"/>
    </source>
</evidence>
<comment type="similarity">
    <text evidence="3">Belongs to the DAMOX/DASOX family.</text>
</comment>
<evidence type="ECO:0000313" key="8">
    <source>
        <dbReference type="EMBL" id="KAH9363635.1"/>
    </source>
</evidence>
<keyword evidence="6" id="KW-0560">Oxidoreductase</keyword>
<evidence type="ECO:0000256" key="3">
    <source>
        <dbReference type="ARBA" id="ARBA00006730"/>
    </source>
</evidence>
<dbReference type="Gene3D" id="3.40.50.720">
    <property type="entry name" value="NAD(P)-binding Rossmann-like Domain"/>
    <property type="match status" value="1"/>
</dbReference>
<dbReference type="Proteomes" id="UP000821853">
    <property type="component" value="Chromosome 10"/>
</dbReference>
<gene>
    <name evidence="8" type="ORF">HPB48_004156</name>
</gene>
<evidence type="ECO:0000256" key="6">
    <source>
        <dbReference type="ARBA" id="ARBA00023002"/>
    </source>
</evidence>
<proteinExistence type="inferred from homology"/>
<evidence type="ECO:0000256" key="4">
    <source>
        <dbReference type="ARBA" id="ARBA00022630"/>
    </source>
</evidence>
<dbReference type="GO" id="GO:0071949">
    <property type="term" value="F:FAD binding"/>
    <property type="evidence" value="ECO:0007669"/>
    <property type="project" value="InterPro"/>
</dbReference>
<comment type="caution">
    <text evidence="8">The sequence shown here is derived from an EMBL/GenBank/DDBJ whole genome shotgun (WGS) entry which is preliminary data.</text>
</comment>
<evidence type="ECO:0000256" key="5">
    <source>
        <dbReference type="ARBA" id="ARBA00022827"/>
    </source>
</evidence>
<dbReference type="GO" id="GO:0005782">
    <property type="term" value="C:peroxisomal matrix"/>
    <property type="evidence" value="ECO:0007669"/>
    <property type="project" value="UniProtKB-SubCell"/>
</dbReference>
<dbReference type="Pfam" id="PF01266">
    <property type="entry name" value="DAO"/>
    <property type="match status" value="1"/>
</dbReference>
<comment type="subcellular location">
    <subcellularLocation>
        <location evidence="2">Peroxisome matrix</location>
    </subcellularLocation>
</comment>
<dbReference type="GO" id="GO:0019478">
    <property type="term" value="P:D-amino acid catabolic process"/>
    <property type="evidence" value="ECO:0007669"/>
    <property type="project" value="TreeGrafter"/>
</dbReference>
<keyword evidence="9" id="KW-1185">Reference proteome</keyword>
<evidence type="ECO:0000256" key="1">
    <source>
        <dbReference type="ARBA" id="ARBA00001974"/>
    </source>
</evidence>
<feature type="domain" description="FAD dependent oxidoreductase" evidence="7">
    <location>
        <begin position="8"/>
        <end position="64"/>
    </location>
</feature>
<evidence type="ECO:0000313" key="9">
    <source>
        <dbReference type="Proteomes" id="UP000821853"/>
    </source>
</evidence>
<organism evidence="8 9">
    <name type="scientific">Haemaphysalis longicornis</name>
    <name type="common">Bush tick</name>
    <dbReference type="NCBI Taxonomy" id="44386"/>
    <lineage>
        <taxon>Eukaryota</taxon>
        <taxon>Metazoa</taxon>
        <taxon>Ecdysozoa</taxon>
        <taxon>Arthropoda</taxon>
        <taxon>Chelicerata</taxon>
        <taxon>Arachnida</taxon>
        <taxon>Acari</taxon>
        <taxon>Parasitiformes</taxon>
        <taxon>Ixodida</taxon>
        <taxon>Ixodoidea</taxon>
        <taxon>Ixodidae</taxon>
        <taxon>Haemaphysalinae</taxon>
        <taxon>Haemaphysalis</taxon>
    </lineage>
</organism>
<dbReference type="AlphaFoldDB" id="A0A9J6FLD8"/>
<keyword evidence="5" id="KW-0274">FAD</keyword>
<dbReference type="PANTHER" id="PTHR11530:SF11">
    <property type="entry name" value="D-ASPARTATE OXIDASE"/>
    <property type="match status" value="1"/>
</dbReference>
<evidence type="ECO:0000256" key="2">
    <source>
        <dbReference type="ARBA" id="ARBA00004253"/>
    </source>
</evidence>
<protein>
    <recommendedName>
        <fullName evidence="7">FAD dependent oxidoreductase domain-containing protein</fullName>
    </recommendedName>
</protein>
<comment type="cofactor">
    <cofactor evidence="1">
        <name>FAD</name>
        <dbReference type="ChEBI" id="CHEBI:57692"/>
    </cofactor>
</comment>
<dbReference type="OrthoDB" id="2015447at2759"/>
<dbReference type="EMBL" id="JABSTR010000002">
    <property type="protein sequence ID" value="KAH9363635.1"/>
    <property type="molecule type" value="Genomic_DNA"/>
</dbReference>
<dbReference type="PANTHER" id="PTHR11530">
    <property type="entry name" value="D-AMINO ACID OXIDASE"/>
    <property type="match status" value="1"/>
</dbReference>
<dbReference type="OMA" id="PSKCRVA"/>
<dbReference type="VEuPathDB" id="VectorBase:HLOH_051911"/>
<sequence length="92" mass="9805">MASPSKCRVAVVGAGIVGMSTAVRIAEELAPAVQVTVLAEHFSPHTTGDVAAGFFNPYIVHGVSEQKLRWVGTKASRSTFPLRATSPRTRNR</sequence>
<accession>A0A9J6FLD8</accession>
<keyword evidence="4" id="KW-0285">Flavoprotein</keyword>
<dbReference type="SUPFAM" id="SSF51971">
    <property type="entry name" value="Nucleotide-binding domain"/>
    <property type="match status" value="1"/>
</dbReference>
<dbReference type="GO" id="GO:0003884">
    <property type="term" value="F:D-amino-acid oxidase activity"/>
    <property type="evidence" value="ECO:0007669"/>
    <property type="project" value="InterPro"/>
</dbReference>
<dbReference type="InterPro" id="IPR006076">
    <property type="entry name" value="FAD-dep_OxRdtase"/>
</dbReference>
<dbReference type="InterPro" id="IPR023209">
    <property type="entry name" value="DAO"/>
</dbReference>
<reference evidence="8 9" key="1">
    <citation type="journal article" date="2020" name="Cell">
        <title>Large-Scale Comparative Analyses of Tick Genomes Elucidate Their Genetic Diversity and Vector Capacities.</title>
        <authorList>
            <consortium name="Tick Genome and Microbiome Consortium (TIGMIC)"/>
            <person name="Jia N."/>
            <person name="Wang J."/>
            <person name="Shi W."/>
            <person name="Du L."/>
            <person name="Sun Y."/>
            <person name="Zhan W."/>
            <person name="Jiang J.F."/>
            <person name="Wang Q."/>
            <person name="Zhang B."/>
            <person name="Ji P."/>
            <person name="Bell-Sakyi L."/>
            <person name="Cui X.M."/>
            <person name="Yuan T.T."/>
            <person name="Jiang B.G."/>
            <person name="Yang W.F."/>
            <person name="Lam T.T."/>
            <person name="Chang Q.C."/>
            <person name="Ding S.J."/>
            <person name="Wang X.J."/>
            <person name="Zhu J.G."/>
            <person name="Ruan X.D."/>
            <person name="Zhao L."/>
            <person name="Wei J.T."/>
            <person name="Ye R.Z."/>
            <person name="Que T.C."/>
            <person name="Du C.H."/>
            <person name="Zhou Y.H."/>
            <person name="Cheng J.X."/>
            <person name="Dai P.F."/>
            <person name="Guo W.B."/>
            <person name="Han X.H."/>
            <person name="Huang E.J."/>
            <person name="Li L.F."/>
            <person name="Wei W."/>
            <person name="Gao Y.C."/>
            <person name="Liu J.Z."/>
            <person name="Shao H.Z."/>
            <person name="Wang X."/>
            <person name="Wang C.C."/>
            <person name="Yang T.C."/>
            <person name="Huo Q.B."/>
            <person name="Li W."/>
            <person name="Chen H.Y."/>
            <person name="Chen S.E."/>
            <person name="Zhou L.G."/>
            <person name="Ni X.B."/>
            <person name="Tian J.H."/>
            <person name="Sheng Y."/>
            <person name="Liu T."/>
            <person name="Pan Y.S."/>
            <person name="Xia L.Y."/>
            <person name="Li J."/>
            <person name="Zhao F."/>
            <person name="Cao W.C."/>
        </authorList>
    </citation>
    <scope>NUCLEOTIDE SEQUENCE [LARGE SCALE GENOMIC DNA]</scope>
    <source>
        <strain evidence="8">HaeL-2018</strain>
    </source>
</reference>
<name>A0A9J6FLD8_HAELO</name>